<dbReference type="Proteomes" id="UP000563523">
    <property type="component" value="Unassembled WGS sequence"/>
</dbReference>
<comment type="caution">
    <text evidence="1">The sequence shown here is derived from an EMBL/GenBank/DDBJ whole genome shotgun (WGS) entry which is preliminary data.</text>
</comment>
<evidence type="ECO:0000313" key="1">
    <source>
        <dbReference type="EMBL" id="NVY96466.1"/>
    </source>
</evidence>
<keyword evidence="2" id="KW-1185">Reference proteome</keyword>
<dbReference type="RefSeq" id="WP_176942623.1">
    <property type="nucleotide sequence ID" value="NZ_JABZEC010000003.1"/>
</dbReference>
<sequence>MLNFRQYHQLTTPNYQLIFLSQLPAQAIQDFLQVGLTQTSQYINQAMQAIMLDERLTWGIQTMPEGNFYGLVTLVPTRPQWQLTISGPQPIPAEIKDRLQYLIEQQFHCSKWKLTINLRPTNLN</sequence>
<gene>
    <name evidence="1" type="ORF">HU830_04685</name>
</gene>
<protein>
    <submittedName>
        <fullName evidence="1">Uncharacterized protein</fullName>
    </submittedName>
</protein>
<accession>A0A850RAW6</accession>
<dbReference type="EMBL" id="JABZEC010000003">
    <property type="protein sequence ID" value="NVY96466.1"/>
    <property type="molecule type" value="Genomic_DNA"/>
</dbReference>
<proteinExistence type="predicted"/>
<organism evidence="1 2">
    <name type="scientific">Bombilactobacillus apium</name>
    <dbReference type="NCBI Taxonomy" id="2675299"/>
    <lineage>
        <taxon>Bacteria</taxon>
        <taxon>Bacillati</taxon>
        <taxon>Bacillota</taxon>
        <taxon>Bacilli</taxon>
        <taxon>Lactobacillales</taxon>
        <taxon>Lactobacillaceae</taxon>
        <taxon>Bombilactobacillus</taxon>
    </lineage>
</organism>
<dbReference type="AlphaFoldDB" id="A0A850RAW6"/>
<reference evidence="1 2" key="1">
    <citation type="submission" date="2020-06" db="EMBL/GenBank/DDBJ databases">
        <authorList>
            <person name="Kang J."/>
        </authorList>
    </citation>
    <scope>NUCLEOTIDE SEQUENCE [LARGE SCALE GENOMIC DNA]</scope>
    <source>
        <strain evidence="1 2">DCY120</strain>
    </source>
</reference>
<evidence type="ECO:0000313" key="2">
    <source>
        <dbReference type="Proteomes" id="UP000563523"/>
    </source>
</evidence>
<name>A0A850RAW6_9LACO</name>